<keyword evidence="2" id="KW-1185">Reference proteome</keyword>
<dbReference type="SUPFAM" id="SSF141130">
    <property type="entry name" value="Acetamidase/Formamidase-like"/>
    <property type="match status" value="1"/>
</dbReference>
<evidence type="ECO:0000313" key="1">
    <source>
        <dbReference type="EMBL" id="QNO14825.1"/>
    </source>
</evidence>
<dbReference type="PANTHER" id="PTHR31891">
    <property type="entry name" value="FORMAMIDASE C869.04-RELATED"/>
    <property type="match status" value="1"/>
</dbReference>
<dbReference type="AlphaFoldDB" id="A0A7G9W813"/>
<dbReference type="InterPro" id="IPR004304">
    <property type="entry name" value="FmdA_AmdA"/>
</dbReference>
<accession>A0A7G9W813</accession>
<reference evidence="1 2" key="1">
    <citation type="submission" date="2020-07" db="EMBL/GenBank/DDBJ databases">
        <title>Alkalicella. sp. LB2 genome.</title>
        <authorList>
            <person name="Postec A."/>
            <person name="Quemeneur M."/>
        </authorList>
    </citation>
    <scope>NUCLEOTIDE SEQUENCE [LARGE SCALE GENOMIC DNA]</scope>
    <source>
        <strain evidence="1 2">LB2</strain>
    </source>
</reference>
<dbReference type="KEGG" id="acae:HYG86_08515"/>
<dbReference type="Gene3D" id="2.60.120.580">
    <property type="entry name" value="Acetamidase/Formamidase-like domains"/>
    <property type="match status" value="1"/>
</dbReference>
<gene>
    <name evidence="1" type="ORF">HYG86_08515</name>
</gene>
<dbReference type="Gene3D" id="2.40.10.120">
    <property type="match status" value="1"/>
</dbReference>
<name>A0A7G9W813_ALKCA</name>
<dbReference type="Proteomes" id="UP000516160">
    <property type="component" value="Chromosome"/>
</dbReference>
<proteinExistence type="predicted"/>
<dbReference type="RefSeq" id="WP_213168844.1">
    <property type="nucleotide sequence ID" value="NZ_CP058559.1"/>
</dbReference>
<dbReference type="Gene3D" id="3.10.28.20">
    <property type="entry name" value="Acetamidase/Formamidase-like domains"/>
    <property type="match status" value="1"/>
</dbReference>
<evidence type="ECO:0000313" key="2">
    <source>
        <dbReference type="Proteomes" id="UP000516160"/>
    </source>
</evidence>
<sequence>MLFENKVVYSFGVDNPPVETIEAGETIIIEVKDIFNNQMSKTNQIEEINFDKTNPVTGPFYIHQALPQTMLKVNILHISLDDKGIGVVVEGLGVLGSKVHKSEVYRYSINGENTKMGNLAISLNPFLSIIGVAPRSSIKNIACAIPQSHGGKMDCPHVTEGATVYLPIFNKGGYLALGGLKARQGLGQLAGSGIECSGEIKIKVDVINSFYLNMPIVKKSGMISFLYSDQSLELAIERATNEVTSFLMDSFKISFNEAYHLTSVIGNLEIFQLVNPNITVGISFPERLFSDLGYF</sequence>
<protein>
    <submittedName>
        <fullName evidence="1">Acetamidase/formamidase family protein</fullName>
    </submittedName>
</protein>
<dbReference type="Pfam" id="PF03069">
    <property type="entry name" value="FmdA_AmdA"/>
    <property type="match status" value="2"/>
</dbReference>
<organism evidence="1 2">
    <name type="scientific">Alkalicella caledoniensis</name>
    <dbReference type="NCBI Taxonomy" id="2731377"/>
    <lineage>
        <taxon>Bacteria</taxon>
        <taxon>Bacillati</taxon>
        <taxon>Bacillota</taxon>
        <taxon>Clostridia</taxon>
        <taxon>Eubacteriales</taxon>
        <taxon>Proteinivoracaceae</taxon>
        <taxon>Alkalicella</taxon>
    </lineage>
</organism>
<dbReference type="GO" id="GO:0016811">
    <property type="term" value="F:hydrolase activity, acting on carbon-nitrogen (but not peptide) bonds, in linear amides"/>
    <property type="evidence" value="ECO:0007669"/>
    <property type="project" value="InterPro"/>
</dbReference>
<dbReference type="EMBL" id="CP058559">
    <property type="protein sequence ID" value="QNO14825.1"/>
    <property type="molecule type" value="Genomic_DNA"/>
</dbReference>
<dbReference type="PANTHER" id="PTHR31891:SF1">
    <property type="entry name" value="FORMAMIDASE C869.04-RELATED"/>
    <property type="match status" value="1"/>
</dbReference>